<dbReference type="AlphaFoldDB" id="A0A1X1CWJ6"/>
<evidence type="ECO:0000313" key="2">
    <source>
        <dbReference type="Proteomes" id="UP000193104"/>
    </source>
</evidence>
<comment type="caution">
    <text evidence="1">The sequence shown here is derived from an EMBL/GenBank/DDBJ whole genome shotgun (WGS) entry which is preliminary data.</text>
</comment>
<keyword evidence="2" id="KW-1185">Reference proteome</keyword>
<organism evidence="1 2">
    <name type="scientific">Pantoea wallisii</name>
    <dbReference type="NCBI Taxonomy" id="1076551"/>
    <lineage>
        <taxon>Bacteria</taxon>
        <taxon>Pseudomonadati</taxon>
        <taxon>Pseudomonadota</taxon>
        <taxon>Gammaproteobacteria</taxon>
        <taxon>Enterobacterales</taxon>
        <taxon>Erwiniaceae</taxon>
        <taxon>Pantoea</taxon>
    </lineage>
</organism>
<proteinExistence type="predicted"/>
<dbReference type="Proteomes" id="UP000193104">
    <property type="component" value="Unassembled WGS sequence"/>
</dbReference>
<sequence>MKLFSLIPHAHRWHRIRIARKGALCPAGRVRLSTHISACCQRCGARIHKIYYRDVSDEQARRWLG</sequence>
<evidence type="ECO:0000313" key="1">
    <source>
        <dbReference type="EMBL" id="ORM68704.1"/>
    </source>
</evidence>
<accession>A0A1X1CWJ6</accession>
<name>A0A1X1CWJ6_9GAMM</name>
<gene>
    <name evidence="1" type="ORF">HA48_20130</name>
</gene>
<reference evidence="1 2" key="1">
    <citation type="journal article" date="2017" name="Antonie Van Leeuwenhoek">
        <title>Phylogenomic resolution of the bacterial genus Pantoea and its relationship with Erwinia and Tatumella.</title>
        <authorList>
            <person name="Palmer M."/>
            <person name="Steenkamp E.T."/>
            <person name="Coetzee M.P."/>
            <person name="Chan W.Y."/>
            <person name="van Zyl E."/>
            <person name="De Maayer P."/>
            <person name="Coutinho T.A."/>
            <person name="Blom J."/>
            <person name="Smits T.H."/>
            <person name="Duffy B."/>
            <person name="Venter S.N."/>
        </authorList>
    </citation>
    <scope>NUCLEOTIDE SEQUENCE [LARGE SCALE GENOMIC DNA]</scope>
    <source>
        <strain evidence="1 2">LMG 26277</strain>
    </source>
</reference>
<protein>
    <submittedName>
        <fullName evidence="1">Uncharacterized protein</fullName>
    </submittedName>
</protein>
<dbReference type="OrthoDB" id="6540817at2"/>
<dbReference type="EMBL" id="MLFS01000085">
    <property type="protein sequence ID" value="ORM68704.1"/>
    <property type="molecule type" value="Genomic_DNA"/>
</dbReference>